<comment type="subcellular location">
    <subcellularLocation>
        <location evidence="2">Cell membrane</location>
        <topology evidence="2">Multi-pass membrane protein</topology>
    </subcellularLocation>
    <subcellularLocation>
        <location evidence="8">Membrane</location>
        <topology evidence="8">Multi-pass membrane protein</topology>
    </subcellularLocation>
</comment>
<dbReference type="AlphaFoldDB" id="A0A916VQX0"/>
<keyword evidence="12" id="KW-1185">Reference proteome</keyword>
<dbReference type="GO" id="GO:0016491">
    <property type="term" value="F:oxidoreductase activity"/>
    <property type="evidence" value="ECO:0007669"/>
    <property type="project" value="UniProtKB-KW"/>
</dbReference>
<feature type="transmembrane region" description="Helical" evidence="9">
    <location>
        <begin position="370"/>
        <end position="394"/>
    </location>
</feature>
<feature type="transmembrane region" description="Helical" evidence="9">
    <location>
        <begin position="107"/>
        <end position="134"/>
    </location>
</feature>
<feature type="transmembrane region" description="Helical" evidence="9">
    <location>
        <begin position="538"/>
        <end position="561"/>
    </location>
</feature>
<feature type="transmembrane region" description="Helical" evidence="9">
    <location>
        <begin position="266"/>
        <end position="285"/>
    </location>
</feature>
<keyword evidence="5 9" id="KW-1133">Transmembrane helix</keyword>
<gene>
    <name evidence="11" type="ORF">GCM10011498_24100</name>
</gene>
<accession>A0A916VQX0</accession>
<dbReference type="PANTHER" id="PTHR42682">
    <property type="entry name" value="HYDROGENASE-4 COMPONENT F"/>
    <property type="match status" value="1"/>
</dbReference>
<evidence type="ECO:0000256" key="5">
    <source>
        <dbReference type="ARBA" id="ARBA00022989"/>
    </source>
</evidence>
<dbReference type="PRINTS" id="PR01437">
    <property type="entry name" value="NUOXDRDTASE4"/>
</dbReference>
<feature type="transmembrane region" description="Helical" evidence="9">
    <location>
        <begin position="297"/>
        <end position="316"/>
    </location>
</feature>
<evidence type="ECO:0000313" key="12">
    <source>
        <dbReference type="Proteomes" id="UP000628017"/>
    </source>
</evidence>
<feature type="transmembrane region" description="Helical" evidence="9">
    <location>
        <begin position="497"/>
        <end position="518"/>
    </location>
</feature>
<evidence type="ECO:0000256" key="2">
    <source>
        <dbReference type="ARBA" id="ARBA00004651"/>
    </source>
</evidence>
<dbReference type="GO" id="GO:0008137">
    <property type="term" value="F:NADH dehydrogenase (ubiquinone) activity"/>
    <property type="evidence" value="ECO:0007669"/>
    <property type="project" value="InterPro"/>
</dbReference>
<feature type="domain" description="NADH:quinone oxidoreductase/Mrp antiporter transmembrane" evidence="10">
    <location>
        <begin position="112"/>
        <end position="383"/>
    </location>
</feature>
<comment type="function">
    <text evidence="1">NDH-1 shuttles electrons from NADH, via FMN and iron-sulfur (Fe-S) centers, to quinones in the respiratory chain. The immediate electron acceptor for the enzyme in this species is believed to be ubiquinone. Couples the redox reaction to proton translocation (for every two electrons transferred, four hydrogen ions are translocated across the cytoplasmic membrane), and thus conserves the redox energy in a proton gradient.</text>
</comment>
<keyword evidence="4 8" id="KW-0812">Transmembrane</keyword>
<dbReference type="GO" id="GO:0005886">
    <property type="term" value="C:plasma membrane"/>
    <property type="evidence" value="ECO:0007669"/>
    <property type="project" value="UniProtKB-SubCell"/>
</dbReference>
<evidence type="ECO:0000256" key="4">
    <source>
        <dbReference type="ARBA" id="ARBA00022692"/>
    </source>
</evidence>
<keyword evidence="7 9" id="KW-0472">Membrane</keyword>
<dbReference type="GO" id="GO:0042773">
    <property type="term" value="P:ATP synthesis coupled electron transport"/>
    <property type="evidence" value="ECO:0007669"/>
    <property type="project" value="InterPro"/>
</dbReference>
<evidence type="ECO:0000256" key="3">
    <source>
        <dbReference type="ARBA" id="ARBA00022475"/>
    </source>
</evidence>
<evidence type="ECO:0000313" key="11">
    <source>
        <dbReference type="EMBL" id="GGA22493.1"/>
    </source>
</evidence>
<dbReference type="RefSeq" id="WP_188675540.1">
    <property type="nucleotide sequence ID" value="NZ_BMKA01000003.1"/>
</dbReference>
<keyword evidence="6" id="KW-0560">Oxidoreductase</keyword>
<evidence type="ECO:0000256" key="1">
    <source>
        <dbReference type="ARBA" id="ARBA00002378"/>
    </source>
</evidence>
<sequence length="564" mass="61011">MVEAFPIAFLFFAGAALLALLPKGALRAGVLLLVPLVALYLIWNLPEGNLFSAQLLNVELELMRVDRLSRIFAIIFCIAAFLANLYALHVKDTVQQVAALAYSGSAIGAVFAGDLIALFLFWEGTAITSVFLIWARRTEGALATGMRYLIIQVSSGVMLLAGTVLIWQESGSFTFEAMTLGSLGTWLLLLSFGVKAAFPLMGNWLSDAYPAATVTGTVILSAFTTKLAIYALARGFPGTELLIYVGAVMTLLPTLYAVLENDLRRVLAYSLNIQLGFMIVGVGIGTELSLNGTVAHAFAGILYKALLFMGVGAVLFRTGTAKASDLGGLHRTMPLTMIFIAIGGMSIAAFPWFSGFISKSLILSAASHDGYYIIWAVLLLASAVTLHHSGLKILHNVFFGRDSGLRPKEAPVQMLLAMGITAALCIALGIFPSMLYELLPFDVDYAPYTLTHIVTQFQLLAFALLSYVVLVKTGLYPTMTRNVYLDTDWSYRRMAPAIIGYAALMIGRIWTGITRFALRQLTDVATGLYKTHGPEGRIARVWPTGSMVLWVAVLLAAALLVNFL</sequence>
<feature type="transmembrane region" description="Helical" evidence="9">
    <location>
        <begin position="173"/>
        <end position="196"/>
    </location>
</feature>
<feature type="transmembrane region" description="Helical" evidence="9">
    <location>
        <begin position="337"/>
        <end position="358"/>
    </location>
</feature>
<dbReference type="Pfam" id="PF00361">
    <property type="entry name" value="Proton_antipo_M"/>
    <property type="match status" value="1"/>
</dbReference>
<dbReference type="EMBL" id="BMKA01000003">
    <property type="protein sequence ID" value="GGA22493.1"/>
    <property type="molecule type" value="Genomic_DNA"/>
</dbReference>
<organism evidence="11 12">
    <name type="scientific">Neptunicoccus cionae</name>
    <dbReference type="NCBI Taxonomy" id="2035344"/>
    <lineage>
        <taxon>Bacteria</taxon>
        <taxon>Pseudomonadati</taxon>
        <taxon>Pseudomonadota</taxon>
        <taxon>Alphaproteobacteria</taxon>
        <taxon>Rhodobacterales</taxon>
        <taxon>Paracoccaceae</taxon>
        <taxon>Neptunicoccus</taxon>
    </lineage>
</organism>
<evidence type="ECO:0000256" key="6">
    <source>
        <dbReference type="ARBA" id="ARBA00023002"/>
    </source>
</evidence>
<feature type="transmembrane region" description="Helical" evidence="9">
    <location>
        <begin position="241"/>
        <end position="259"/>
    </location>
</feature>
<comment type="caution">
    <text evidence="11">The sequence shown here is derived from an EMBL/GenBank/DDBJ whole genome shotgun (WGS) entry which is preliminary data.</text>
</comment>
<evidence type="ECO:0000259" key="10">
    <source>
        <dbReference type="Pfam" id="PF00361"/>
    </source>
</evidence>
<evidence type="ECO:0000256" key="9">
    <source>
        <dbReference type="SAM" id="Phobius"/>
    </source>
</evidence>
<dbReference type="InterPro" id="IPR052175">
    <property type="entry name" value="ComplexI-like_HydComp"/>
</dbReference>
<dbReference type="Proteomes" id="UP000628017">
    <property type="component" value="Unassembled WGS sequence"/>
</dbReference>
<reference evidence="11" key="2">
    <citation type="submission" date="2020-09" db="EMBL/GenBank/DDBJ databases">
        <authorList>
            <person name="Sun Q."/>
            <person name="Zhou Y."/>
        </authorList>
    </citation>
    <scope>NUCLEOTIDE SEQUENCE</scope>
    <source>
        <strain evidence="11">CGMCC 1.15880</strain>
    </source>
</reference>
<reference evidence="11" key="1">
    <citation type="journal article" date="2014" name="Int. J. Syst. Evol. Microbiol.">
        <title>Complete genome sequence of Corynebacterium casei LMG S-19264T (=DSM 44701T), isolated from a smear-ripened cheese.</title>
        <authorList>
            <consortium name="US DOE Joint Genome Institute (JGI-PGF)"/>
            <person name="Walter F."/>
            <person name="Albersmeier A."/>
            <person name="Kalinowski J."/>
            <person name="Ruckert C."/>
        </authorList>
    </citation>
    <scope>NUCLEOTIDE SEQUENCE</scope>
    <source>
        <strain evidence="11">CGMCC 1.15880</strain>
    </source>
</reference>
<dbReference type="PANTHER" id="PTHR42682:SF4">
    <property type="entry name" value="NADH-UBIQUINONE_PLASTOQUINONE"/>
    <property type="match status" value="1"/>
</dbReference>
<feature type="transmembrane region" description="Helical" evidence="9">
    <location>
        <begin position="208"/>
        <end position="229"/>
    </location>
</feature>
<evidence type="ECO:0000256" key="8">
    <source>
        <dbReference type="RuleBase" id="RU000320"/>
    </source>
</evidence>
<feature type="transmembrane region" description="Helical" evidence="9">
    <location>
        <begin position="415"/>
        <end position="436"/>
    </location>
</feature>
<keyword evidence="3" id="KW-1003">Cell membrane</keyword>
<protein>
    <submittedName>
        <fullName evidence="11">Na(+)/H(+) antiporter subunit D</fullName>
    </submittedName>
</protein>
<feature type="transmembrane region" description="Helical" evidence="9">
    <location>
        <begin position="146"/>
        <end position="167"/>
    </location>
</feature>
<evidence type="ECO:0000256" key="7">
    <source>
        <dbReference type="ARBA" id="ARBA00023136"/>
    </source>
</evidence>
<dbReference type="InterPro" id="IPR003918">
    <property type="entry name" value="NADH_UbQ_OxRdtase"/>
</dbReference>
<dbReference type="NCBIfam" id="NF009310">
    <property type="entry name" value="PRK12668.1"/>
    <property type="match status" value="1"/>
</dbReference>
<proteinExistence type="predicted"/>
<feature type="transmembrane region" description="Helical" evidence="9">
    <location>
        <begin position="456"/>
        <end position="476"/>
    </location>
</feature>
<name>A0A916VQX0_9RHOB</name>
<dbReference type="InterPro" id="IPR001750">
    <property type="entry name" value="ND/Mrp_TM"/>
</dbReference>
<feature type="transmembrane region" description="Helical" evidence="9">
    <location>
        <begin position="68"/>
        <end position="87"/>
    </location>
</feature>